<dbReference type="GO" id="GO:0030153">
    <property type="term" value="P:bacteriocin immunity"/>
    <property type="evidence" value="ECO:0007669"/>
    <property type="project" value="UniProtKB-KW"/>
</dbReference>
<sequence length="112" mass="12777">MTKAYYWKSQVWGVTYFFIALYYIHIFQPSVNVPLSLVAAILSLLLYPCAKKGIETAALQFTSEAFWHRGLFVDTIGKNGVLILYYAFCYVLALPLGALYLFALFFRNKKAA</sequence>
<evidence type="ECO:0000256" key="1">
    <source>
        <dbReference type="ARBA" id="ARBA00023025"/>
    </source>
</evidence>
<dbReference type="GO" id="GO:0015643">
    <property type="term" value="F:toxic substance binding"/>
    <property type="evidence" value="ECO:0007669"/>
    <property type="project" value="InterPro"/>
</dbReference>
<evidence type="ECO:0000256" key="2">
    <source>
        <dbReference type="SAM" id="Phobius"/>
    </source>
</evidence>
<keyword evidence="2" id="KW-0812">Transmembrane</keyword>
<proteinExistence type="predicted"/>
<keyword evidence="2" id="KW-0472">Membrane</keyword>
<gene>
    <name evidence="3" type="ORF">PWN146_04922</name>
</gene>
<organism evidence="3">
    <name type="scientific">Serratia marcescens</name>
    <dbReference type="NCBI Taxonomy" id="615"/>
    <lineage>
        <taxon>Bacteria</taxon>
        <taxon>Pseudomonadati</taxon>
        <taxon>Pseudomonadota</taxon>
        <taxon>Gammaproteobacteria</taxon>
        <taxon>Enterobacterales</taxon>
        <taxon>Yersiniaceae</taxon>
        <taxon>Serratia</taxon>
    </lineage>
</organism>
<protein>
    <submittedName>
        <fullName evidence="3">Colicin E1 (Microcin) immunity protein</fullName>
    </submittedName>
</protein>
<keyword evidence="1" id="KW-0079">Bacteriocin immunity</keyword>
<name>A0A1C3HMA7_SERMA</name>
<feature type="transmembrane region" description="Helical" evidence="2">
    <location>
        <begin position="83"/>
        <end position="106"/>
    </location>
</feature>
<dbReference type="AlphaFoldDB" id="A0A1C3HMA7"/>
<dbReference type="Pfam" id="PF03526">
    <property type="entry name" value="Microcin"/>
    <property type="match status" value="1"/>
</dbReference>
<feature type="transmembrane region" description="Helical" evidence="2">
    <location>
        <begin position="6"/>
        <end position="24"/>
    </location>
</feature>
<dbReference type="EMBL" id="LT575490">
    <property type="protein sequence ID" value="SAY46157.1"/>
    <property type="molecule type" value="Genomic_DNA"/>
</dbReference>
<evidence type="ECO:0000313" key="3">
    <source>
        <dbReference type="EMBL" id="SAY46157.1"/>
    </source>
</evidence>
<accession>A0A1C3HMA7</accession>
<reference evidence="3" key="1">
    <citation type="submission" date="2016-05" db="EMBL/GenBank/DDBJ databases">
        <authorList>
            <person name="Cock P.J.A."/>
            <person name="Cock P.J.A."/>
        </authorList>
    </citation>
    <scope>NUCLEOTIDE SEQUENCE</scope>
    <source>
        <strain evidence="3">PWN146_assembly</strain>
    </source>
</reference>
<keyword evidence="2" id="KW-1133">Transmembrane helix</keyword>
<dbReference type="InterPro" id="IPR003061">
    <property type="entry name" value="Microcin"/>
</dbReference>